<dbReference type="Proteomes" id="UP000419017">
    <property type="component" value="Unassembled WGS sequence"/>
</dbReference>
<evidence type="ECO:0000313" key="10">
    <source>
        <dbReference type="Proteomes" id="UP000419017"/>
    </source>
</evidence>
<evidence type="ECO:0000256" key="3">
    <source>
        <dbReference type="ARBA" id="ARBA00022475"/>
    </source>
</evidence>
<comment type="subcellular location">
    <subcellularLocation>
        <location evidence="1 7">Cell membrane</location>
        <topology evidence="1 7">Multi-pass membrane protein</topology>
    </subcellularLocation>
</comment>
<keyword evidence="6 7" id="KW-0472">Membrane</keyword>
<proteinExistence type="inferred from homology"/>
<evidence type="ECO:0000256" key="2">
    <source>
        <dbReference type="ARBA" id="ARBA00022448"/>
    </source>
</evidence>
<accession>A0A6I8MC54</accession>
<comment type="similarity">
    <text evidence="7">Belongs to the binding-protein-dependent transport system permease family.</text>
</comment>
<dbReference type="GO" id="GO:0055085">
    <property type="term" value="P:transmembrane transport"/>
    <property type="evidence" value="ECO:0007669"/>
    <property type="project" value="InterPro"/>
</dbReference>
<keyword evidence="2 7" id="KW-0813">Transport</keyword>
<dbReference type="Gene3D" id="1.10.3720.10">
    <property type="entry name" value="MetI-like"/>
    <property type="match status" value="1"/>
</dbReference>
<protein>
    <submittedName>
        <fullName evidence="9">Binding-protein-dependent transport system inner membrane protein</fullName>
    </submittedName>
</protein>
<dbReference type="RefSeq" id="WP_231679243.1">
    <property type="nucleotide sequence ID" value="NZ_CABWIB010000001.1"/>
</dbReference>
<dbReference type="CDD" id="cd06261">
    <property type="entry name" value="TM_PBP2"/>
    <property type="match status" value="1"/>
</dbReference>
<dbReference type="Pfam" id="PF00528">
    <property type="entry name" value="BPD_transp_1"/>
    <property type="match status" value="1"/>
</dbReference>
<evidence type="ECO:0000259" key="8">
    <source>
        <dbReference type="PROSITE" id="PS50928"/>
    </source>
</evidence>
<keyword evidence="5 7" id="KW-1133">Transmembrane helix</keyword>
<dbReference type="PROSITE" id="PS50928">
    <property type="entry name" value="ABC_TM1"/>
    <property type="match status" value="1"/>
</dbReference>
<evidence type="ECO:0000256" key="4">
    <source>
        <dbReference type="ARBA" id="ARBA00022692"/>
    </source>
</evidence>
<feature type="transmembrane region" description="Helical" evidence="7">
    <location>
        <begin position="250"/>
        <end position="274"/>
    </location>
</feature>
<dbReference type="PANTHER" id="PTHR32243:SF24">
    <property type="entry name" value="DIACETYLCHITOBIOSE UPTAKE SYSTEM PERMEASE PROTEIN NGCG"/>
    <property type="match status" value="1"/>
</dbReference>
<dbReference type="InterPro" id="IPR050901">
    <property type="entry name" value="BP-dep_ABC_trans_perm"/>
</dbReference>
<evidence type="ECO:0000256" key="1">
    <source>
        <dbReference type="ARBA" id="ARBA00004651"/>
    </source>
</evidence>
<dbReference type="SUPFAM" id="SSF161098">
    <property type="entry name" value="MetI-like"/>
    <property type="match status" value="1"/>
</dbReference>
<feature type="transmembrane region" description="Helical" evidence="7">
    <location>
        <begin position="68"/>
        <end position="95"/>
    </location>
</feature>
<reference evidence="9 10" key="1">
    <citation type="submission" date="2019-10" db="EMBL/GenBank/DDBJ databases">
        <authorList>
            <person name="Blom J."/>
        </authorList>
    </citation>
    <scope>NUCLEOTIDE SEQUENCE [LARGE SCALE GENOMIC DNA]</scope>
    <source>
        <strain evidence="9 10">ES3154-GLU</strain>
    </source>
</reference>
<feature type="domain" description="ABC transmembrane type-1" evidence="8">
    <location>
        <begin position="69"/>
        <end position="274"/>
    </location>
</feature>
<feature type="transmembrane region" description="Helical" evidence="7">
    <location>
        <begin position="207"/>
        <end position="230"/>
    </location>
</feature>
<dbReference type="InterPro" id="IPR035906">
    <property type="entry name" value="MetI-like_sf"/>
</dbReference>
<dbReference type="EMBL" id="CABWIB010000001">
    <property type="protein sequence ID" value="VWL85018.1"/>
    <property type="molecule type" value="Genomic_DNA"/>
</dbReference>
<keyword evidence="10" id="KW-1185">Reference proteome</keyword>
<keyword evidence="3" id="KW-1003">Cell membrane</keyword>
<dbReference type="GO" id="GO:0005886">
    <property type="term" value="C:plasma membrane"/>
    <property type="evidence" value="ECO:0007669"/>
    <property type="project" value="UniProtKB-SubCell"/>
</dbReference>
<sequence length="289" mass="32416">MRKDKLYKAFIYLVLVVFTLSILVPIMWVFMASIKQNSEFMGNPFSIPKSFYFKNFIDAFIKAKMGVYFLNSVIVTAMALFLLVITAVPAAYVLARFEFRGVNVLKSFVKAGMFINVSYIVIPIFLLLLKGDKFLNSLHLIKGAFFLNNLFVLALVYASTSLPFTIYILTGFFETLSKSYEEAAYIDGAGYFTTMIKVMAPLARPSIITIILFNFMEFWNDYIIALTLMTDNSRTLPVGLLSLMASSREAANYGVLYAGMVIAMLPILILYIAVQNKITQGMALGGSKE</sequence>
<feature type="transmembrane region" description="Helical" evidence="7">
    <location>
        <begin position="9"/>
        <end position="31"/>
    </location>
</feature>
<dbReference type="InterPro" id="IPR000515">
    <property type="entry name" value="MetI-like"/>
</dbReference>
<dbReference type="PANTHER" id="PTHR32243">
    <property type="entry name" value="MALTOSE TRANSPORT SYSTEM PERMEASE-RELATED"/>
    <property type="match status" value="1"/>
</dbReference>
<name>A0A6I8MC54_9FUSO</name>
<gene>
    <name evidence="9" type="ORF">OMES3154_00289</name>
</gene>
<evidence type="ECO:0000256" key="7">
    <source>
        <dbReference type="RuleBase" id="RU363032"/>
    </source>
</evidence>
<keyword evidence="4 7" id="KW-0812">Transmembrane</keyword>
<organism evidence="9 10">
    <name type="scientific">Oceanivirga miroungae</name>
    <dbReference type="NCBI Taxonomy" id="1130046"/>
    <lineage>
        <taxon>Bacteria</taxon>
        <taxon>Fusobacteriati</taxon>
        <taxon>Fusobacteriota</taxon>
        <taxon>Fusobacteriia</taxon>
        <taxon>Fusobacteriales</taxon>
        <taxon>Leptotrichiaceae</taxon>
        <taxon>Oceanivirga</taxon>
    </lineage>
</organism>
<feature type="transmembrane region" description="Helical" evidence="7">
    <location>
        <begin position="149"/>
        <end position="169"/>
    </location>
</feature>
<dbReference type="AlphaFoldDB" id="A0A6I8MC54"/>
<feature type="transmembrane region" description="Helical" evidence="7">
    <location>
        <begin position="107"/>
        <end position="129"/>
    </location>
</feature>
<evidence type="ECO:0000256" key="6">
    <source>
        <dbReference type="ARBA" id="ARBA00023136"/>
    </source>
</evidence>
<evidence type="ECO:0000313" key="9">
    <source>
        <dbReference type="EMBL" id="VWL85018.1"/>
    </source>
</evidence>
<evidence type="ECO:0000256" key="5">
    <source>
        <dbReference type="ARBA" id="ARBA00022989"/>
    </source>
</evidence>